<proteinExistence type="inferred from homology"/>
<feature type="domain" description="YetF-like N-terminal transmembrane" evidence="9">
    <location>
        <begin position="10"/>
        <end position="83"/>
    </location>
</feature>
<evidence type="ECO:0000313" key="10">
    <source>
        <dbReference type="EMBL" id="GCL67882.1"/>
    </source>
</evidence>
<evidence type="ECO:0000256" key="2">
    <source>
        <dbReference type="ARBA" id="ARBA00006448"/>
    </source>
</evidence>
<dbReference type="PANTHER" id="PTHR34582">
    <property type="entry name" value="UPF0702 TRANSMEMBRANE PROTEIN YCAP"/>
    <property type="match status" value="1"/>
</dbReference>
<accession>A0A2S7ZPF0</accession>
<comment type="similarity">
    <text evidence="2">Belongs to the UPF0702 family.</text>
</comment>
<evidence type="ECO:0000256" key="7">
    <source>
        <dbReference type="SAM" id="Phobius"/>
    </source>
</evidence>
<reference evidence="11 12" key="1">
    <citation type="submission" date="2018-01" db="EMBL/GenBank/DDBJ databases">
        <title>Draft genome sequences of clinical isolates and type strains of oral Veillonella including Veillonella infantum sp., nov.</title>
        <authorList>
            <person name="Mashima I."/>
            <person name="Liao Y.-C."/>
            <person name="Sabharwal A."/>
            <person name="Haase E.M."/>
            <person name="Nakazawa F."/>
            <person name="Scannapieco F.A."/>
        </authorList>
    </citation>
    <scope>NUCLEOTIDE SEQUENCE [LARGE SCALE GENOMIC DNA]</scope>
    <source>
        <strain evidence="11 12">Y6</strain>
    </source>
</reference>
<dbReference type="PANTHER" id="PTHR34582:SF6">
    <property type="entry name" value="UPF0702 TRANSMEMBRANE PROTEIN YCAP"/>
    <property type="match status" value="1"/>
</dbReference>
<dbReference type="Pfam" id="PF04239">
    <property type="entry name" value="DUF421"/>
    <property type="match status" value="1"/>
</dbReference>
<evidence type="ECO:0000256" key="6">
    <source>
        <dbReference type="ARBA" id="ARBA00023136"/>
    </source>
</evidence>
<dbReference type="OrthoDB" id="9778331at2"/>
<dbReference type="Gene3D" id="3.30.240.20">
    <property type="entry name" value="bsu07140 like domains"/>
    <property type="match status" value="2"/>
</dbReference>
<evidence type="ECO:0000259" key="9">
    <source>
        <dbReference type="Pfam" id="PF20730"/>
    </source>
</evidence>
<sequence length="242" mass="27420">MTEAMAVYGMVFAKLAIGLLAIILQINLMGKGNLAPTSALDQLQNYVLGGIIGAIIYNDAIGILQFMLVLILWTILVMTLKFLKGNLRFFKTILDGHPVIVIERGHILTEECMRYGIQSAELKLKLRTAGVQYVADVKRAVLEQNGQLSVVQFGEENIRFDLINDGQINQFTLDVIEKDREWLEQEVQAQGYSIKDIYIAEYRDGKVVLYPYEKKHRPQLVKTIKTKTTQTKDTIKSKINDI</sequence>
<feature type="transmembrane region" description="Helical" evidence="7">
    <location>
        <begin position="6"/>
        <end position="27"/>
    </location>
</feature>
<feature type="domain" description="YetF C-terminal" evidence="8">
    <location>
        <begin position="87"/>
        <end position="202"/>
    </location>
</feature>
<keyword evidence="5 7" id="KW-1133">Transmembrane helix</keyword>
<evidence type="ECO:0000256" key="3">
    <source>
        <dbReference type="ARBA" id="ARBA00022475"/>
    </source>
</evidence>
<evidence type="ECO:0000256" key="1">
    <source>
        <dbReference type="ARBA" id="ARBA00004651"/>
    </source>
</evidence>
<gene>
    <name evidence="10" type="primary">yviA</name>
    <name evidence="10" type="ORF">PAGU1578_15030</name>
    <name evidence="11" type="ORF">VTHSUH11_03350</name>
</gene>
<protein>
    <submittedName>
        <fullName evidence="11">DUF421 domain-containing protein</fullName>
    </submittedName>
</protein>
<keyword evidence="3" id="KW-1003">Cell membrane</keyword>
<dbReference type="STRING" id="1110546.GCA_001078375_01653"/>
<dbReference type="Proteomes" id="UP000300381">
    <property type="component" value="Unassembled WGS sequence"/>
</dbReference>
<dbReference type="GO" id="GO:0005886">
    <property type="term" value="C:plasma membrane"/>
    <property type="evidence" value="ECO:0007669"/>
    <property type="project" value="UniProtKB-SubCell"/>
</dbReference>
<organism evidence="11 12">
    <name type="scientific">Veillonella tobetsuensis</name>
    <dbReference type="NCBI Taxonomy" id="1110546"/>
    <lineage>
        <taxon>Bacteria</taxon>
        <taxon>Bacillati</taxon>
        <taxon>Bacillota</taxon>
        <taxon>Negativicutes</taxon>
        <taxon>Veillonellales</taxon>
        <taxon>Veillonellaceae</taxon>
        <taxon>Veillonella</taxon>
    </lineage>
</organism>
<dbReference type="EMBL" id="PPDF01000008">
    <property type="protein sequence ID" value="PQL25140.1"/>
    <property type="molecule type" value="Genomic_DNA"/>
</dbReference>
<keyword evidence="6 7" id="KW-0472">Membrane</keyword>
<evidence type="ECO:0000259" key="8">
    <source>
        <dbReference type="Pfam" id="PF04239"/>
    </source>
</evidence>
<dbReference type="InterPro" id="IPR048454">
    <property type="entry name" value="YetF_N"/>
</dbReference>
<dbReference type="Pfam" id="PF20730">
    <property type="entry name" value="YetF_N"/>
    <property type="match status" value="1"/>
</dbReference>
<dbReference type="Proteomes" id="UP000238877">
    <property type="component" value="Unassembled WGS sequence"/>
</dbReference>
<evidence type="ECO:0000313" key="11">
    <source>
        <dbReference type="EMBL" id="PQL25140.1"/>
    </source>
</evidence>
<comment type="caution">
    <text evidence="11">The sequence shown here is derived from an EMBL/GenBank/DDBJ whole genome shotgun (WGS) entry which is preliminary data.</text>
</comment>
<name>A0A2S7ZPF0_9FIRM</name>
<keyword evidence="4 7" id="KW-0812">Transmembrane</keyword>
<evidence type="ECO:0000256" key="5">
    <source>
        <dbReference type="ARBA" id="ARBA00022989"/>
    </source>
</evidence>
<dbReference type="InterPro" id="IPR007353">
    <property type="entry name" value="DUF421"/>
</dbReference>
<reference evidence="10 13" key="2">
    <citation type="submission" date="2019-03" db="EMBL/GenBank/DDBJ databases">
        <title>Draft genome sequences of two Veillonella tobetsuensis clinical isolates from intraoperative bronchial fluids of elderly patients with pulmonary carcinoma.</title>
        <authorList>
            <person name="Akiyama T."/>
        </authorList>
    </citation>
    <scope>NUCLEOTIDE SEQUENCE [LARGE SCALE GENOMIC DNA]</scope>
    <source>
        <strain evidence="10 13">PAGU 1578</strain>
    </source>
</reference>
<evidence type="ECO:0000313" key="13">
    <source>
        <dbReference type="Proteomes" id="UP000300381"/>
    </source>
</evidence>
<dbReference type="EMBL" id="BJCQ01000036">
    <property type="protein sequence ID" value="GCL67882.1"/>
    <property type="molecule type" value="Genomic_DNA"/>
</dbReference>
<dbReference type="InterPro" id="IPR023090">
    <property type="entry name" value="UPF0702_alpha/beta_dom_sf"/>
</dbReference>
<evidence type="ECO:0000313" key="12">
    <source>
        <dbReference type="Proteomes" id="UP000238877"/>
    </source>
</evidence>
<dbReference type="RefSeq" id="WP_059363939.1">
    <property type="nucleotide sequence ID" value="NZ_BBXI01000018.1"/>
</dbReference>
<dbReference type="AlphaFoldDB" id="A0A2S7ZPF0"/>
<feature type="transmembrane region" description="Helical" evidence="7">
    <location>
        <begin position="63"/>
        <end position="83"/>
    </location>
</feature>
<comment type="subcellular location">
    <subcellularLocation>
        <location evidence="1">Cell membrane</location>
        <topology evidence="1">Multi-pass membrane protein</topology>
    </subcellularLocation>
</comment>
<evidence type="ECO:0000256" key="4">
    <source>
        <dbReference type="ARBA" id="ARBA00022692"/>
    </source>
</evidence>